<evidence type="ECO:0000256" key="6">
    <source>
        <dbReference type="SAM" id="Phobius"/>
    </source>
</evidence>
<feature type="region of interest" description="Disordered" evidence="5">
    <location>
        <begin position="541"/>
        <end position="561"/>
    </location>
</feature>
<dbReference type="AlphaFoldDB" id="U5DLS2"/>
<dbReference type="GO" id="GO:0055085">
    <property type="term" value="P:transmembrane transport"/>
    <property type="evidence" value="ECO:0007669"/>
    <property type="project" value="InterPro"/>
</dbReference>
<dbReference type="PATRIC" id="fig|582515.4.peg.1703"/>
<feature type="transmembrane region" description="Helical" evidence="6">
    <location>
        <begin position="365"/>
        <end position="393"/>
    </location>
</feature>
<organism evidence="8 9">
    <name type="scientific">Rubidibacter lacunae KORDI 51-2</name>
    <dbReference type="NCBI Taxonomy" id="582515"/>
    <lineage>
        <taxon>Bacteria</taxon>
        <taxon>Bacillati</taxon>
        <taxon>Cyanobacteriota</taxon>
        <taxon>Cyanophyceae</taxon>
        <taxon>Oscillatoriophycideae</taxon>
        <taxon>Chroococcales</taxon>
        <taxon>Aphanothecaceae</taxon>
        <taxon>Rubidibacter</taxon>
    </lineage>
</organism>
<dbReference type="eggNOG" id="COG0659">
    <property type="taxonomic scope" value="Bacteria"/>
</dbReference>
<evidence type="ECO:0000256" key="3">
    <source>
        <dbReference type="ARBA" id="ARBA00022989"/>
    </source>
</evidence>
<dbReference type="PANTHER" id="PTHR11814">
    <property type="entry name" value="SULFATE TRANSPORTER"/>
    <property type="match status" value="1"/>
</dbReference>
<dbReference type="PROSITE" id="PS50801">
    <property type="entry name" value="STAS"/>
    <property type="match status" value="1"/>
</dbReference>
<dbReference type="RefSeq" id="WP_022606165.1">
    <property type="nucleotide sequence ID" value="NZ_ASSJ01000040.1"/>
</dbReference>
<comment type="subcellular location">
    <subcellularLocation>
        <location evidence="1">Membrane</location>
        <topology evidence="1">Multi-pass membrane protein</topology>
    </subcellularLocation>
</comment>
<protein>
    <submittedName>
        <fullName evidence="8">Sulfate permease</fullName>
    </submittedName>
</protein>
<evidence type="ECO:0000256" key="2">
    <source>
        <dbReference type="ARBA" id="ARBA00022692"/>
    </source>
</evidence>
<comment type="caution">
    <text evidence="8">The sequence shown here is derived from an EMBL/GenBank/DDBJ whole genome shotgun (WGS) entry which is preliminary data.</text>
</comment>
<dbReference type="Pfam" id="PF00916">
    <property type="entry name" value="Sulfate_transp"/>
    <property type="match status" value="1"/>
</dbReference>
<evidence type="ECO:0000256" key="4">
    <source>
        <dbReference type="ARBA" id="ARBA00023136"/>
    </source>
</evidence>
<name>U5DLS2_9CHRO</name>
<dbReference type="GO" id="GO:0016020">
    <property type="term" value="C:membrane"/>
    <property type="evidence" value="ECO:0007669"/>
    <property type="project" value="UniProtKB-SubCell"/>
</dbReference>
<accession>U5DLS2</accession>
<feature type="transmembrane region" description="Helical" evidence="6">
    <location>
        <begin position="116"/>
        <end position="138"/>
    </location>
</feature>
<feature type="transmembrane region" description="Helical" evidence="6">
    <location>
        <begin position="235"/>
        <end position="257"/>
    </location>
</feature>
<gene>
    <name evidence="8" type="ORF">KR51_00015050</name>
</gene>
<feature type="transmembrane region" description="Helical" evidence="6">
    <location>
        <begin position="84"/>
        <end position="104"/>
    </location>
</feature>
<dbReference type="Proteomes" id="UP000016960">
    <property type="component" value="Unassembled WGS sequence"/>
</dbReference>
<proteinExistence type="predicted"/>
<dbReference type="InterPro" id="IPR011547">
    <property type="entry name" value="SLC26A/SulP_dom"/>
</dbReference>
<dbReference type="SUPFAM" id="SSF52091">
    <property type="entry name" value="SpoIIaa-like"/>
    <property type="match status" value="1"/>
</dbReference>
<keyword evidence="4 6" id="KW-0472">Membrane</keyword>
<dbReference type="Pfam" id="PF01740">
    <property type="entry name" value="STAS"/>
    <property type="match status" value="1"/>
</dbReference>
<dbReference type="Gene3D" id="3.30.750.24">
    <property type="entry name" value="STAS domain"/>
    <property type="match status" value="1"/>
</dbReference>
<dbReference type="InParanoid" id="U5DLS2"/>
<keyword evidence="2 6" id="KW-0812">Transmembrane</keyword>
<feature type="transmembrane region" description="Helical" evidence="6">
    <location>
        <begin position="158"/>
        <end position="178"/>
    </location>
</feature>
<keyword evidence="3 6" id="KW-1133">Transmembrane helix</keyword>
<sequence>MRNIRGDLFGGITAAIVALPLALAFGVASGAGAIAGLYGAIFTGFFAALFGGTPSQVSGPTGPMTVVMASVFTQLIAASPENGMAMAFTAVMLSGVFQILFGILKLGQFITLMPYTVISGFMSGIGVIIIALQIAPLAGHSAQGKVVDGLQELPEALANPHLVAAGLGLLTLAIVFGWPRKLERIIPSPLVALIFCTTIAVLVFPNSDFDRIGTIPQGLPQLQWPQLSLEQIKDVVGYGLMLATLGAIDSLLTSLVADSLTRTHHNSEKELIGQGIGNFLSGLFGGLPGAGATMRTVINVQAGGRTPLSGTIHALILLLIVLFAGDITAQIPQAVLAGILIKVGIKIIDWSFLWRVCQVSARASIVTYGVLLLTVFVDLITAVIVGAFVTNILTIQRLSSLQIDKIRAVTHPDEDSEVELTSEEKKLMREAQGRILLVRMSGPITYGAARTISYHMGREYSVLILDLTEVSLIGVSASLIIEAKVKEVCQHRSGQVFVVGAKGQVKERLRRFRVQDMLPAANFLPTCSVALRMAATLPKVGASGSPPVLSSPVRTEYTEVS</sequence>
<feature type="transmembrane region" description="Helical" evidence="6">
    <location>
        <begin position="334"/>
        <end position="353"/>
    </location>
</feature>
<dbReference type="STRING" id="582515.KR51_00015050"/>
<feature type="transmembrane region" description="Helical" evidence="6">
    <location>
        <begin position="310"/>
        <end position="327"/>
    </location>
</feature>
<reference evidence="8 9" key="1">
    <citation type="submission" date="2013-05" db="EMBL/GenBank/DDBJ databases">
        <title>Draft genome sequence of Rubidibacter lacunae KORDI 51-2.</title>
        <authorList>
            <person name="Choi D.H."/>
            <person name="Noh J.H."/>
            <person name="Kwon K.-K."/>
            <person name="Lee J.-H."/>
            <person name="Ryu J.-Y."/>
        </authorList>
    </citation>
    <scope>NUCLEOTIDE SEQUENCE [LARGE SCALE GENOMIC DNA]</scope>
    <source>
        <strain evidence="8 9">KORDI 51-2</strain>
    </source>
</reference>
<dbReference type="InterPro" id="IPR001902">
    <property type="entry name" value="SLC26A/SulP_fam"/>
</dbReference>
<dbReference type="InterPro" id="IPR036513">
    <property type="entry name" value="STAS_dom_sf"/>
</dbReference>
<dbReference type="CDD" id="cd07042">
    <property type="entry name" value="STAS_SulP_like_sulfate_transporter"/>
    <property type="match status" value="1"/>
</dbReference>
<dbReference type="InterPro" id="IPR002645">
    <property type="entry name" value="STAS_dom"/>
</dbReference>
<feature type="domain" description="STAS" evidence="7">
    <location>
        <begin position="435"/>
        <end position="534"/>
    </location>
</feature>
<evidence type="ECO:0000256" key="1">
    <source>
        <dbReference type="ARBA" id="ARBA00004141"/>
    </source>
</evidence>
<feature type="transmembrane region" description="Helical" evidence="6">
    <location>
        <begin position="34"/>
        <end position="53"/>
    </location>
</feature>
<keyword evidence="9" id="KW-1185">Reference proteome</keyword>
<evidence type="ECO:0000313" key="9">
    <source>
        <dbReference type="Proteomes" id="UP000016960"/>
    </source>
</evidence>
<feature type="transmembrane region" description="Helical" evidence="6">
    <location>
        <begin position="60"/>
        <end position="78"/>
    </location>
</feature>
<evidence type="ECO:0000259" key="7">
    <source>
        <dbReference type="PROSITE" id="PS50801"/>
    </source>
</evidence>
<feature type="transmembrane region" description="Helical" evidence="6">
    <location>
        <begin position="185"/>
        <end position="204"/>
    </location>
</feature>
<dbReference type="EMBL" id="ASSJ01000040">
    <property type="protein sequence ID" value="ERN41842.1"/>
    <property type="molecule type" value="Genomic_DNA"/>
</dbReference>
<evidence type="ECO:0000256" key="5">
    <source>
        <dbReference type="SAM" id="MobiDB-lite"/>
    </source>
</evidence>
<evidence type="ECO:0000313" key="8">
    <source>
        <dbReference type="EMBL" id="ERN41842.1"/>
    </source>
</evidence>